<accession>A0A5N8V680</accession>
<proteinExistence type="predicted"/>
<dbReference type="EMBL" id="VJZD01000012">
    <property type="protein sequence ID" value="MPY30667.1"/>
    <property type="molecule type" value="Genomic_DNA"/>
</dbReference>
<feature type="region of interest" description="Disordered" evidence="1">
    <location>
        <begin position="1"/>
        <end position="29"/>
    </location>
</feature>
<feature type="compositionally biased region" description="Pro residues" evidence="1">
    <location>
        <begin position="167"/>
        <end position="183"/>
    </location>
</feature>
<sequence>MSRLSRDKKREEKRSARSADPASPVVAPLDVRVPASGPGLGGASIGGVPVLPAPGEEVQHAVLSHLHRIALATGHPVVAMVQDDRIGYVVPLRVDLDGASHFAGEPARITPPQDVPAPAPAAAPVAPVAPVAPAWQPEDAVPVRTEPPTHLLRALPEHAPQGDPSEPAQPGPRSHPQPGPADPAPTFRLRVVSEPPPRTPYGTAVAPTGEFGPPPTMDGPPAPA</sequence>
<evidence type="ECO:0000313" key="2">
    <source>
        <dbReference type="EMBL" id="MPY30667.1"/>
    </source>
</evidence>
<name>A0A5N8V680_9ACTN</name>
<feature type="region of interest" description="Disordered" evidence="1">
    <location>
        <begin position="155"/>
        <end position="224"/>
    </location>
</feature>
<reference evidence="2 3" key="1">
    <citation type="submission" date="2019-07" db="EMBL/GenBank/DDBJ databases">
        <title>New species of Amycolatopsis and Streptomyces.</title>
        <authorList>
            <person name="Duangmal K."/>
            <person name="Teo W.F.A."/>
            <person name="Lipun K."/>
        </authorList>
    </citation>
    <scope>NUCLEOTIDE SEQUENCE [LARGE SCALE GENOMIC DNA]</scope>
    <source>
        <strain evidence="2 3">NBRC 109810</strain>
    </source>
</reference>
<organism evidence="2 3">
    <name type="scientific">Streptomyces adustus</name>
    <dbReference type="NCBI Taxonomy" id="1609272"/>
    <lineage>
        <taxon>Bacteria</taxon>
        <taxon>Bacillati</taxon>
        <taxon>Actinomycetota</taxon>
        <taxon>Actinomycetes</taxon>
        <taxon>Kitasatosporales</taxon>
        <taxon>Streptomycetaceae</taxon>
        <taxon>Streptomyces</taxon>
    </lineage>
</organism>
<gene>
    <name evidence="2" type="ORF">FNH09_04875</name>
</gene>
<dbReference type="Proteomes" id="UP000325849">
    <property type="component" value="Unassembled WGS sequence"/>
</dbReference>
<feature type="compositionally biased region" description="Basic and acidic residues" evidence="1">
    <location>
        <begin position="1"/>
        <end position="17"/>
    </location>
</feature>
<protein>
    <submittedName>
        <fullName evidence="2">Tetratricopeptide repeat protein</fullName>
    </submittedName>
</protein>
<comment type="caution">
    <text evidence="2">The sequence shown here is derived from an EMBL/GenBank/DDBJ whole genome shotgun (WGS) entry which is preliminary data.</text>
</comment>
<evidence type="ECO:0000256" key="1">
    <source>
        <dbReference type="SAM" id="MobiDB-lite"/>
    </source>
</evidence>
<keyword evidence="3" id="KW-1185">Reference proteome</keyword>
<dbReference type="AlphaFoldDB" id="A0A5N8V680"/>
<evidence type="ECO:0000313" key="3">
    <source>
        <dbReference type="Proteomes" id="UP000325849"/>
    </source>
</evidence>
<feature type="compositionally biased region" description="Pro residues" evidence="1">
    <location>
        <begin position="212"/>
        <end position="224"/>
    </location>
</feature>
<feature type="non-terminal residue" evidence="2">
    <location>
        <position position="224"/>
    </location>
</feature>